<dbReference type="FunCoup" id="A0A2G5E5H0">
    <property type="interactions" value="75"/>
</dbReference>
<gene>
    <name evidence="2" type="ORF">AQUCO_01100047v1</name>
</gene>
<dbReference type="InterPro" id="IPR036890">
    <property type="entry name" value="HATPase_C_sf"/>
</dbReference>
<sequence length="1717" mass="196430">MVTPKQHIESIRKTKFSIGGEPNPLTQDLHQSVKNLSAELYAKDVHFLMEIIQNAEDNLYEEGVKPCLEFIVTSQDITGTGATSTLLVFNNEKGFSPKNIESICSIGRSTKKGQRQQGYIGEKGIGFKSVFLITSQPYIFSNGYQIKFNEEPCPYCSLGYIVPEWVEENPTLADIQKIYGSTESFPATTIVLPLKPDKEQVVKSQLSSIHPEVLLFLSKIRRLSVREDNNNSSLNTVKAISISSETDFTSRKNVGAESYTLHLSAEEDCDDHERECNYYMWRQKFPINQGNRVERRMEIDELVITIAFPNGKRLNRGMKPPGIYAFLPTDMVTNFPFIVQADFVLASSRETILLDSKWNIGILDCVPSAFVNAFISLVKTSGAAPVSSLPRMFEFLPVESSSYFKLNIVRDSIKGLLVKENIVPSESYTEQKLFHKPSEVGRIMPAFWDILIKAKAEGVSLHNLSSHGTYALNSAFDTENYDDILNFLEVRSMDNEWYAECIQSSNLVLGLSEEVYLELLFFVADKWRSDFQYTNMKGIPLLKYVGQDGHVYLGSVNEVAGWSRKKLCLSYSARHISWLIDWNREFSCAPCFFMPQKTQEAVRSFRRADTLTQWLSEHVDARFVTVNEYADYLLHALSNDIRLDHHLDSSSNARRLVVALAHFLCQSLLQKYVSQDEIEILCQKMPLIDNYAGVTAQKSGVLVPANGSKWLGLIGSNPWRQKNFIELGEDYLHAGIFAGLFIPKKQILNFLKTHIGASDIPDLCPPDDAFPTVASPLTKENTFVLLEWIRNLKQKRMLVDGNFFRCIKLGYWLRTYVGDSVGYRPPSQSFLLTPACGNLLKDVFELVDIPLIDQHFYDNRIIDYKEELTMIGVMSEFGEACKFIGENLMSLAANGNLTIANVFSILNFIRFLRDNLLPPEDFIKSIKEGKWLRTSHGVQSPVHSILFDSEWTSAASISNLPFIDEKYYGERILSFRPELQLLGVLVGFDKNYQRLANCFRMPTSLTSLTAEDVFLILECIRHSDSSEQLISLLKDKQWLKTTQNYRAPSQCYLYDSEWGCLLQVFAGTPTITENIYGSNIYLYKNELRNLGMVVDFEKAAQVFALQFAHHASSQLITKDIVLSFLECYRTLKKTEHQFPKELRKCIHEEKWLRTRLGQRSPSESILFSSGWENLSPIVLLPFIDDSEDNYGTAIHEYREELKDTGVVVEFNKGLKFVAAGLSFPQNPINIAPTSVLSLLECIRYMLKEHNDILPTEFLDRINKKWLKTYKGYRSPKECLLFGPEWTSLLQCHDASFIDDKFYGFDLTSYQKELNAIGVVVDIGKGCQLLADHLQSHSEDDVIARIYVYLNKNKWKPENKASNWIWIPIGSDQGKWVSPEDCVLYDEDNLFHREMIFLERYYEKKLLSFFSMVLDVRHNPSVDDYCRLWETWENSGYQLSTAECCAFWVCMAKHWNSKTEDLLAGMTKLPVNTDSDVIILVNKQDIFIPDDLLLVDLFEKASPDPIFVWYPQPTLPSTTRSKLHKIYSSIGVQRISESVRKSESSKPDGELKQVNLRDMLNQREFTRLLLGFLSDPSIDMDADVRQKTVKALLDVNVYETKEPITVSYSLSLSSGKTVNVKASQMIRWERESSVIFTQKINRSSGHKDNIVFATDFSKVIAQGLLWDKEDRIAELSELIRLGWLVEFEEEAISFLLKTKNLQIFMDDVEFLKSTFFTE</sequence>
<reference evidence="2 3" key="1">
    <citation type="submission" date="2017-09" db="EMBL/GenBank/DDBJ databases">
        <title>WGS assembly of Aquilegia coerulea Goldsmith.</title>
        <authorList>
            <person name="Hodges S."/>
            <person name="Kramer E."/>
            <person name="Nordborg M."/>
            <person name="Tomkins J."/>
            <person name="Borevitz J."/>
            <person name="Derieg N."/>
            <person name="Yan J."/>
            <person name="Mihaltcheva S."/>
            <person name="Hayes R.D."/>
            <person name="Rokhsar D."/>
        </authorList>
    </citation>
    <scope>NUCLEOTIDE SEQUENCE [LARGE SCALE GENOMIC DNA]</scope>
    <source>
        <strain evidence="3">cv. Goldsmith</strain>
    </source>
</reference>
<feature type="domain" description="Sacsin/Nov" evidence="1">
    <location>
        <begin position="28"/>
        <end position="143"/>
    </location>
</feature>
<dbReference type="Proteomes" id="UP000230069">
    <property type="component" value="Unassembled WGS sequence"/>
</dbReference>
<dbReference type="SUPFAM" id="SSF55874">
    <property type="entry name" value="ATPase domain of HSP90 chaperone/DNA topoisomerase II/histidine kinase"/>
    <property type="match status" value="1"/>
</dbReference>
<dbReference type="InterPro" id="IPR058210">
    <property type="entry name" value="SACS/Nov_dom"/>
</dbReference>
<organism evidence="2 3">
    <name type="scientific">Aquilegia coerulea</name>
    <name type="common">Rocky mountain columbine</name>
    <dbReference type="NCBI Taxonomy" id="218851"/>
    <lineage>
        <taxon>Eukaryota</taxon>
        <taxon>Viridiplantae</taxon>
        <taxon>Streptophyta</taxon>
        <taxon>Embryophyta</taxon>
        <taxon>Tracheophyta</taxon>
        <taxon>Spermatophyta</taxon>
        <taxon>Magnoliopsida</taxon>
        <taxon>Ranunculales</taxon>
        <taxon>Ranunculaceae</taxon>
        <taxon>Thalictroideae</taxon>
        <taxon>Aquilegia</taxon>
    </lineage>
</organism>
<dbReference type="InParanoid" id="A0A2G5E5H0"/>
<dbReference type="STRING" id="218851.A0A2G5E5H0"/>
<dbReference type="InterPro" id="IPR052957">
    <property type="entry name" value="Auxin_embryo_med"/>
</dbReference>
<proteinExistence type="predicted"/>
<name>A0A2G5E5H0_AQUCA</name>
<evidence type="ECO:0000313" key="3">
    <source>
        <dbReference type="Proteomes" id="UP000230069"/>
    </source>
</evidence>
<evidence type="ECO:0000259" key="1">
    <source>
        <dbReference type="Pfam" id="PF25794"/>
    </source>
</evidence>
<dbReference type="EMBL" id="KZ305028">
    <property type="protein sequence ID" value="PIA50961.1"/>
    <property type="molecule type" value="Genomic_DNA"/>
</dbReference>
<dbReference type="PANTHER" id="PTHR32387">
    <property type="entry name" value="WU:FJ29H11"/>
    <property type="match status" value="1"/>
</dbReference>
<dbReference type="OrthoDB" id="1262810at2759"/>
<evidence type="ECO:0000313" key="2">
    <source>
        <dbReference type="EMBL" id="PIA50961.1"/>
    </source>
</evidence>
<protein>
    <recommendedName>
        <fullName evidence="1">Sacsin/Nov domain-containing protein</fullName>
    </recommendedName>
</protein>
<dbReference type="NCBIfam" id="NF047352">
    <property type="entry name" value="P_loop_sacsin"/>
    <property type="match status" value="1"/>
</dbReference>
<dbReference type="Gene3D" id="3.30.565.10">
    <property type="entry name" value="Histidine kinase-like ATPase, C-terminal domain"/>
    <property type="match status" value="1"/>
</dbReference>
<accession>A0A2G5E5H0</accession>
<dbReference type="Pfam" id="PF25794">
    <property type="entry name" value="SACS"/>
    <property type="match status" value="1"/>
</dbReference>
<keyword evidence="3" id="KW-1185">Reference proteome</keyword>
<dbReference type="PANTHER" id="PTHR32387:SF3">
    <property type="entry name" value="ATP_DNA BINDING PROTEIN"/>
    <property type="match status" value="1"/>
</dbReference>